<sequence>MTRVTNLGRKRTYLEAGFGSTSNDLAIPDENREVTNETKLALTGVGDDTIGADSEPPKKKKRIRKKKPKANLTTAEGGKDGVADGAEGQDGADGRGKEDARPTKKALKKQRWKEMEKQKKQRRLVSSEMRRQKRINERNADTTCFACREKGHAAKDCPNVEGGNDKGKGKNIVGICYRWVLLEFAS</sequence>
<dbReference type="AlphaFoldDB" id="A0AAD5VMG6"/>
<keyword evidence="2" id="KW-0863">Zinc-finger</keyword>
<name>A0AAD5VMG6_9AGAR</name>
<feature type="compositionally biased region" description="Basic residues" evidence="3">
    <location>
        <begin position="58"/>
        <end position="69"/>
    </location>
</feature>
<keyword evidence="2" id="KW-0479">Metal-binding</keyword>
<dbReference type="GO" id="GO:0006397">
    <property type="term" value="P:mRNA processing"/>
    <property type="evidence" value="ECO:0007669"/>
    <property type="project" value="UniProtKB-KW"/>
</dbReference>
<evidence type="ECO:0000256" key="2">
    <source>
        <dbReference type="PROSITE-ProRule" id="PRU00047"/>
    </source>
</evidence>
<evidence type="ECO:0000313" key="6">
    <source>
        <dbReference type="Proteomes" id="UP001213000"/>
    </source>
</evidence>
<organism evidence="5 6">
    <name type="scientific">Leucocoprinus birnbaumii</name>
    <dbReference type="NCBI Taxonomy" id="56174"/>
    <lineage>
        <taxon>Eukaryota</taxon>
        <taxon>Fungi</taxon>
        <taxon>Dikarya</taxon>
        <taxon>Basidiomycota</taxon>
        <taxon>Agaricomycotina</taxon>
        <taxon>Agaricomycetes</taxon>
        <taxon>Agaricomycetidae</taxon>
        <taxon>Agaricales</taxon>
        <taxon>Agaricineae</taxon>
        <taxon>Agaricaceae</taxon>
        <taxon>Leucocoprinus</taxon>
    </lineage>
</organism>
<dbReference type="GO" id="GO:0008270">
    <property type="term" value="F:zinc ion binding"/>
    <property type="evidence" value="ECO:0007669"/>
    <property type="project" value="UniProtKB-KW"/>
</dbReference>
<dbReference type="InterPro" id="IPR036875">
    <property type="entry name" value="Znf_CCHC_sf"/>
</dbReference>
<dbReference type="Proteomes" id="UP001213000">
    <property type="component" value="Unassembled WGS sequence"/>
</dbReference>
<evidence type="ECO:0000313" key="5">
    <source>
        <dbReference type="EMBL" id="KAJ3564130.1"/>
    </source>
</evidence>
<feature type="compositionally biased region" description="Basic and acidic residues" evidence="3">
    <location>
        <begin position="92"/>
        <end position="102"/>
    </location>
</feature>
<proteinExistence type="predicted"/>
<dbReference type="EMBL" id="JANIEX010000691">
    <property type="protein sequence ID" value="KAJ3564130.1"/>
    <property type="molecule type" value="Genomic_DNA"/>
</dbReference>
<gene>
    <name evidence="5" type="ORF">NP233_g8493</name>
</gene>
<keyword evidence="1" id="KW-0507">mRNA processing</keyword>
<dbReference type="InterPro" id="IPR001878">
    <property type="entry name" value="Znf_CCHC"/>
</dbReference>
<accession>A0AAD5VMG6</accession>
<dbReference type="PROSITE" id="PS50158">
    <property type="entry name" value="ZF_CCHC"/>
    <property type="match status" value="1"/>
</dbReference>
<feature type="region of interest" description="Disordered" evidence="3">
    <location>
        <begin position="44"/>
        <end position="133"/>
    </location>
</feature>
<dbReference type="GO" id="GO:0003676">
    <property type="term" value="F:nucleic acid binding"/>
    <property type="evidence" value="ECO:0007669"/>
    <property type="project" value="InterPro"/>
</dbReference>
<dbReference type="SUPFAM" id="SSF57756">
    <property type="entry name" value="Retrovirus zinc finger-like domains"/>
    <property type="match status" value="1"/>
</dbReference>
<evidence type="ECO:0000256" key="1">
    <source>
        <dbReference type="ARBA" id="ARBA00022664"/>
    </source>
</evidence>
<protein>
    <recommendedName>
        <fullName evidence="4">CCHC-type domain-containing protein</fullName>
    </recommendedName>
</protein>
<evidence type="ECO:0000259" key="4">
    <source>
        <dbReference type="PROSITE" id="PS50158"/>
    </source>
</evidence>
<comment type="caution">
    <text evidence="5">The sequence shown here is derived from an EMBL/GenBank/DDBJ whole genome shotgun (WGS) entry which is preliminary data.</text>
</comment>
<dbReference type="Gene3D" id="4.10.60.10">
    <property type="entry name" value="Zinc finger, CCHC-type"/>
    <property type="match status" value="1"/>
</dbReference>
<reference evidence="5" key="1">
    <citation type="submission" date="2022-07" db="EMBL/GenBank/DDBJ databases">
        <title>Genome Sequence of Leucocoprinus birnbaumii.</title>
        <authorList>
            <person name="Buettner E."/>
        </authorList>
    </citation>
    <scope>NUCLEOTIDE SEQUENCE</scope>
    <source>
        <strain evidence="5">VT141</strain>
    </source>
</reference>
<evidence type="ECO:0000256" key="3">
    <source>
        <dbReference type="SAM" id="MobiDB-lite"/>
    </source>
</evidence>
<feature type="domain" description="CCHC-type" evidence="4">
    <location>
        <begin position="144"/>
        <end position="159"/>
    </location>
</feature>
<keyword evidence="2" id="KW-0862">Zinc</keyword>
<keyword evidence="6" id="KW-1185">Reference proteome</keyword>
<dbReference type="SMART" id="SM00343">
    <property type="entry name" value="ZnF_C2HC"/>
    <property type="match status" value="1"/>
</dbReference>